<evidence type="ECO:0000313" key="4">
    <source>
        <dbReference type="Proteomes" id="UP001497623"/>
    </source>
</evidence>
<dbReference type="SMART" id="SM00173">
    <property type="entry name" value="RAS"/>
    <property type="match status" value="1"/>
</dbReference>
<dbReference type="AlphaFoldDB" id="A0AAV2Q3E5"/>
<sequence length="211" mass="23813">PVQVVARRSYHRSVAYLLSSRNMTNSTIIRAKCVVLGEATAGKTALIQSFLTDGAGFPKNYTMTLGLDVQTKIINVPDSNTAVELYFFDCSGREFYRDMVMKMCDQPSLIFLVYDITSETSFKAIESFYEQVKEQAGNEKLKGILYGNKTDLTTRRLVSPKAGRELAAKLGLMYFEGTAKDNSGVEEPFFFMVNEWFKTYTDKTQAFKILT</sequence>
<dbReference type="PANTHER" id="PTHR47978">
    <property type="match status" value="1"/>
</dbReference>
<dbReference type="Gene3D" id="3.40.50.300">
    <property type="entry name" value="P-loop containing nucleotide triphosphate hydrolases"/>
    <property type="match status" value="1"/>
</dbReference>
<feature type="non-terminal residue" evidence="3">
    <location>
        <position position="1"/>
    </location>
</feature>
<keyword evidence="2" id="KW-0547">Nucleotide-binding</keyword>
<dbReference type="SMART" id="SM00175">
    <property type="entry name" value="RAB"/>
    <property type="match status" value="1"/>
</dbReference>
<dbReference type="SMART" id="SM00174">
    <property type="entry name" value="RHO"/>
    <property type="match status" value="1"/>
</dbReference>
<keyword evidence="4" id="KW-1185">Reference proteome</keyword>
<dbReference type="InterPro" id="IPR001806">
    <property type="entry name" value="Small_GTPase"/>
</dbReference>
<dbReference type="InterPro" id="IPR005225">
    <property type="entry name" value="Small_GTP-bd"/>
</dbReference>
<comment type="similarity">
    <text evidence="1">Belongs to the small GTPase superfamily. Rab family.</text>
</comment>
<dbReference type="PROSITE" id="PS51419">
    <property type="entry name" value="RAB"/>
    <property type="match status" value="1"/>
</dbReference>
<reference evidence="3 4" key="1">
    <citation type="submission" date="2024-05" db="EMBL/GenBank/DDBJ databases">
        <authorList>
            <person name="Wallberg A."/>
        </authorList>
    </citation>
    <scope>NUCLEOTIDE SEQUENCE [LARGE SCALE GENOMIC DNA]</scope>
</reference>
<comment type="caution">
    <text evidence="3">The sequence shown here is derived from an EMBL/GenBank/DDBJ whole genome shotgun (WGS) entry which is preliminary data.</text>
</comment>
<dbReference type="InterPro" id="IPR027417">
    <property type="entry name" value="P-loop_NTPase"/>
</dbReference>
<dbReference type="SUPFAM" id="SSF52540">
    <property type="entry name" value="P-loop containing nucleoside triphosphate hydrolases"/>
    <property type="match status" value="1"/>
</dbReference>
<dbReference type="EMBL" id="CAXKWB010003067">
    <property type="protein sequence ID" value="CAL4068307.1"/>
    <property type="molecule type" value="Genomic_DNA"/>
</dbReference>
<gene>
    <name evidence="3" type="ORF">MNOR_LOCUS7109</name>
</gene>
<dbReference type="PRINTS" id="PR00449">
    <property type="entry name" value="RASTRNSFRMNG"/>
</dbReference>
<evidence type="ECO:0000313" key="3">
    <source>
        <dbReference type="EMBL" id="CAL4068307.1"/>
    </source>
</evidence>
<protein>
    <submittedName>
        <fullName evidence="3">Uncharacterized protein</fullName>
    </submittedName>
</protein>
<dbReference type="GO" id="GO:0005525">
    <property type="term" value="F:GTP binding"/>
    <property type="evidence" value="ECO:0007669"/>
    <property type="project" value="InterPro"/>
</dbReference>
<evidence type="ECO:0000256" key="1">
    <source>
        <dbReference type="ARBA" id="ARBA00006270"/>
    </source>
</evidence>
<dbReference type="NCBIfam" id="TIGR00231">
    <property type="entry name" value="small_GTP"/>
    <property type="match status" value="1"/>
</dbReference>
<proteinExistence type="inferred from homology"/>
<accession>A0AAV2Q3E5</accession>
<dbReference type="Pfam" id="PF00071">
    <property type="entry name" value="Ras"/>
    <property type="match status" value="1"/>
</dbReference>
<dbReference type="GO" id="GO:0003924">
    <property type="term" value="F:GTPase activity"/>
    <property type="evidence" value="ECO:0007669"/>
    <property type="project" value="InterPro"/>
</dbReference>
<name>A0AAV2Q3E5_MEGNR</name>
<dbReference type="Proteomes" id="UP001497623">
    <property type="component" value="Unassembled WGS sequence"/>
</dbReference>
<dbReference type="FunFam" id="3.40.50.300:FF:001447">
    <property type="entry name" value="Ras-related protein Rab-1B"/>
    <property type="match status" value="1"/>
</dbReference>
<evidence type="ECO:0000256" key="2">
    <source>
        <dbReference type="ARBA" id="ARBA00022741"/>
    </source>
</evidence>
<dbReference type="PROSITE" id="PS51421">
    <property type="entry name" value="RAS"/>
    <property type="match status" value="1"/>
</dbReference>
<organism evidence="3 4">
    <name type="scientific">Meganyctiphanes norvegica</name>
    <name type="common">Northern krill</name>
    <name type="synonym">Thysanopoda norvegica</name>
    <dbReference type="NCBI Taxonomy" id="48144"/>
    <lineage>
        <taxon>Eukaryota</taxon>
        <taxon>Metazoa</taxon>
        <taxon>Ecdysozoa</taxon>
        <taxon>Arthropoda</taxon>
        <taxon>Crustacea</taxon>
        <taxon>Multicrustacea</taxon>
        <taxon>Malacostraca</taxon>
        <taxon>Eumalacostraca</taxon>
        <taxon>Eucarida</taxon>
        <taxon>Euphausiacea</taxon>
        <taxon>Euphausiidae</taxon>
        <taxon>Meganyctiphanes</taxon>
    </lineage>
</organism>